<feature type="region of interest" description="Disordered" evidence="1">
    <location>
        <begin position="1"/>
        <end position="75"/>
    </location>
</feature>
<dbReference type="Proteomes" id="UP000887574">
    <property type="component" value="Unplaced"/>
</dbReference>
<dbReference type="AlphaFoldDB" id="A0A915EJY8"/>
<evidence type="ECO:0000313" key="3">
    <source>
        <dbReference type="WBParaSite" id="jg710"/>
    </source>
</evidence>
<feature type="compositionally biased region" description="Polar residues" evidence="1">
    <location>
        <begin position="7"/>
        <end position="59"/>
    </location>
</feature>
<evidence type="ECO:0000256" key="1">
    <source>
        <dbReference type="SAM" id="MobiDB-lite"/>
    </source>
</evidence>
<evidence type="ECO:0000313" key="2">
    <source>
        <dbReference type="Proteomes" id="UP000887574"/>
    </source>
</evidence>
<protein>
    <submittedName>
        <fullName evidence="3">Uncharacterized protein</fullName>
    </submittedName>
</protein>
<keyword evidence="2" id="KW-1185">Reference proteome</keyword>
<proteinExistence type="predicted"/>
<accession>A0A915EJY8</accession>
<dbReference type="WBParaSite" id="jg710">
    <property type="protein sequence ID" value="jg710"/>
    <property type="gene ID" value="jg710"/>
</dbReference>
<organism evidence="2 3">
    <name type="scientific">Ditylenchus dipsaci</name>
    <dbReference type="NCBI Taxonomy" id="166011"/>
    <lineage>
        <taxon>Eukaryota</taxon>
        <taxon>Metazoa</taxon>
        <taxon>Ecdysozoa</taxon>
        <taxon>Nematoda</taxon>
        <taxon>Chromadorea</taxon>
        <taxon>Rhabditida</taxon>
        <taxon>Tylenchina</taxon>
        <taxon>Tylenchomorpha</taxon>
        <taxon>Sphaerularioidea</taxon>
        <taxon>Anguinidae</taxon>
        <taxon>Anguininae</taxon>
        <taxon>Ditylenchus</taxon>
    </lineage>
</organism>
<sequence length="136" mass="15098">MRATESDAGSTASNAGSTRSDARSTGSDAGQQPSPSSLLHSWNNSWQAQSTLHQQTNLRSRLKQEVEKQRQNSSSIHPQTWCIFIPAHWKNYPRILHGAIEEAVLIKTIVNGGAFRVYSELCNSDSKRHNIQLLGQ</sequence>
<name>A0A915EJY8_9BILA</name>
<reference evidence="3" key="1">
    <citation type="submission" date="2022-11" db="UniProtKB">
        <authorList>
            <consortium name="WormBaseParasite"/>
        </authorList>
    </citation>
    <scope>IDENTIFICATION</scope>
</reference>